<dbReference type="EMBL" id="BJVY01000073">
    <property type="protein sequence ID" value="GEL75437.1"/>
    <property type="molecule type" value="Genomic_DNA"/>
</dbReference>
<name>A0A511HPC0_9BACT</name>
<protein>
    <submittedName>
        <fullName evidence="2">Uncharacterized protein</fullName>
    </submittedName>
</protein>
<evidence type="ECO:0000313" key="3">
    <source>
        <dbReference type="EMBL" id="SDE87996.1"/>
    </source>
</evidence>
<evidence type="ECO:0000256" key="1">
    <source>
        <dbReference type="SAM" id="MobiDB-lite"/>
    </source>
</evidence>
<evidence type="ECO:0000313" key="5">
    <source>
        <dbReference type="Proteomes" id="UP000321224"/>
    </source>
</evidence>
<evidence type="ECO:0000313" key="4">
    <source>
        <dbReference type="Proteomes" id="UP000198717"/>
    </source>
</evidence>
<reference evidence="2 5" key="2">
    <citation type="submission" date="2019-07" db="EMBL/GenBank/DDBJ databases">
        <title>Whole genome shotgun sequence of Myxococcus virescens NBRC 100334.</title>
        <authorList>
            <person name="Hosoyama A."/>
            <person name="Uohara A."/>
            <person name="Ohji S."/>
            <person name="Ichikawa N."/>
        </authorList>
    </citation>
    <scope>NUCLEOTIDE SEQUENCE [LARGE SCALE GENOMIC DNA]</scope>
    <source>
        <strain evidence="2 5">NBRC 100334</strain>
    </source>
</reference>
<organism evidence="2 5">
    <name type="scientific">Myxococcus virescens</name>
    <dbReference type="NCBI Taxonomy" id="83456"/>
    <lineage>
        <taxon>Bacteria</taxon>
        <taxon>Pseudomonadati</taxon>
        <taxon>Myxococcota</taxon>
        <taxon>Myxococcia</taxon>
        <taxon>Myxococcales</taxon>
        <taxon>Cystobacterineae</taxon>
        <taxon>Myxococcaceae</taxon>
        <taxon>Myxococcus</taxon>
    </lineage>
</organism>
<evidence type="ECO:0000313" key="2">
    <source>
        <dbReference type="EMBL" id="GEL75437.1"/>
    </source>
</evidence>
<reference evidence="3 4" key="1">
    <citation type="submission" date="2016-10" db="EMBL/GenBank/DDBJ databases">
        <authorList>
            <person name="Varghese N."/>
            <person name="Submissions S."/>
        </authorList>
    </citation>
    <scope>NUCLEOTIDE SEQUENCE [LARGE SCALE GENOMIC DNA]</scope>
    <source>
        <strain evidence="3 4">DSM 2260</strain>
    </source>
</reference>
<gene>
    <name evidence="2" type="ORF">MVI01_72210</name>
    <name evidence="3" type="ORF">SAMN04488504_1144</name>
</gene>
<sequence length="100" mass="10648">MQRGLGTQKPQYFSIRSVIQVISDDVQPMVRKALPPREMILVGEVVDVPPVSGKSSPRTGASLTRLDALPRGLLRTHGATTELGVGTGGTPRLGSRGPYL</sequence>
<accession>A0A511HPC0</accession>
<dbReference type="EMBL" id="FNAJ01000014">
    <property type="protein sequence ID" value="SDE87996.1"/>
    <property type="molecule type" value="Genomic_DNA"/>
</dbReference>
<keyword evidence="4" id="KW-1185">Reference proteome</keyword>
<feature type="region of interest" description="Disordered" evidence="1">
    <location>
        <begin position="77"/>
        <end position="100"/>
    </location>
</feature>
<proteinExistence type="predicted"/>
<dbReference type="Proteomes" id="UP000321224">
    <property type="component" value="Unassembled WGS sequence"/>
</dbReference>
<comment type="caution">
    <text evidence="2">The sequence shown here is derived from an EMBL/GenBank/DDBJ whole genome shotgun (WGS) entry which is preliminary data.</text>
</comment>
<dbReference type="AlphaFoldDB" id="A0A511HPC0"/>
<dbReference type="Proteomes" id="UP000198717">
    <property type="component" value="Unassembled WGS sequence"/>
</dbReference>